<proteinExistence type="predicted"/>
<feature type="transmembrane region" description="Helical" evidence="1">
    <location>
        <begin position="35"/>
        <end position="56"/>
    </location>
</feature>
<gene>
    <name evidence="2" type="ORF">BO88DRAFT_409432</name>
</gene>
<keyword evidence="3" id="KW-1185">Reference proteome</keyword>
<reference evidence="2" key="1">
    <citation type="submission" date="2016-12" db="EMBL/GenBank/DDBJ databases">
        <title>The genomes of Aspergillus section Nigri reveals drivers in fungal speciation.</title>
        <authorList>
            <consortium name="DOE Joint Genome Institute"/>
            <person name="Vesth T.C."/>
            <person name="Nybo J."/>
            <person name="Theobald S."/>
            <person name="Brandl J."/>
            <person name="Frisvad J.C."/>
            <person name="Nielsen K.F."/>
            <person name="Lyhne E.K."/>
            <person name="Kogle M.E."/>
            <person name="Kuo A."/>
            <person name="Riley R."/>
            <person name="Clum A."/>
            <person name="Nolan M."/>
            <person name="Lipzen A."/>
            <person name="Salamov A."/>
            <person name="Henrissat B."/>
            <person name="Wiebenga A."/>
            <person name="De Vries R.P."/>
            <person name="Grigoriev I.V."/>
            <person name="Mortensen U.H."/>
            <person name="Andersen M.R."/>
            <person name="Baker S.E."/>
        </authorList>
    </citation>
    <scope>NUCLEOTIDE SEQUENCE [LARGE SCALE GENOMIC DNA]</scope>
    <source>
        <strain evidence="2">CBS 113365</strain>
    </source>
</reference>
<organism evidence="2 3">
    <name type="scientific">Aspergillus vadensis (strain CBS 113365 / IMI 142717 / IBT 24658)</name>
    <dbReference type="NCBI Taxonomy" id="1448311"/>
    <lineage>
        <taxon>Eukaryota</taxon>
        <taxon>Fungi</taxon>
        <taxon>Dikarya</taxon>
        <taxon>Ascomycota</taxon>
        <taxon>Pezizomycotina</taxon>
        <taxon>Eurotiomycetes</taxon>
        <taxon>Eurotiomycetidae</taxon>
        <taxon>Eurotiales</taxon>
        <taxon>Aspergillaceae</taxon>
        <taxon>Aspergillus</taxon>
        <taxon>Aspergillus subgen. Circumdati</taxon>
    </lineage>
</organism>
<keyword evidence="1" id="KW-0812">Transmembrane</keyword>
<evidence type="ECO:0000313" key="3">
    <source>
        <dbReference type="Proteomes" id="UP000248405"/>
    </source>
</evidence>
<dbReference type="EMBL" id="KZ821662">
    <property type="protein sequence ID" value="PYH63188.1"/>
    <property type="molecule type" value="Genomic_DNA"/>
</dbReference>
<dbReference type="RefSeq" id="XP_025556982.1">
    <property type="nucleotide sequence ID" value="XM_025707958.1"/>
</dbReference>
<dbReference type="AlphaFoldDB" id="A0A319BIM0"/>
<keyword evidence="1" id="KW-0472">Membrane</keyword>
<name>A0A319BIM0_ASPVC</name>
<dbReference type="Proteomes" id="UP000248405">
    <property type="component" value="Unassembled WGS sequence"/>
</dbReference>
<evidence type="ECO:0000256" key="1">
    <source>
        <dbReference type="SAM" id="Phobius"/>
    </source>
</evidence>
<keyword evidence="1" id="KW-1133">Transmembrane helix</keyword>
<dbReference type="GeneID" id="37212550"/>
<accession>A0A319BIM0</accession>
<protein>
    <submittedName>
        <fullName evidence="2">Uncharacterized protein</fullName>
    </submittedName>
</protein>
<sequence length="59" mass="6724">MWTQPMTMDNEDLTVLDSVRSISPTKANNLCSVPIFFPFFLRLLLFPQPLSFFSGLKGN</sequence>
<evidence type="ECO:0000313" key="2">
    <source>
        <dbReference type="EMBL" id="PYH63188.1"/>
    </source>
</evidence>